<dbReference type="PANTHER" id="PTHR10106:SF41">
    <property type="entry name" value="TRANSMEMBRANE ASCORBATE FERRIREDUCTASE 4-RELATED"/>
    <property type="match status" value="1"/>
</dbReference>
<feature type="transmembrane region" description="Helical" evidence="13">
    <location>
        <begin position="82"/>
        <end position="103"/>
    </location>
</feature>
<evidence type="ECO:0000256" key="6">
    <source>
        <dbReference type="ARBA" id="ARBA00022723"/>
    </source>
</evidence>
<evidence type="ECO:0000313" key="17">
    <source>
        <dbReference type="Proteomes" id="UP000002051"/>
    </source>
</evidence>
<dbReference type="Pfam" id="PF03188">
    <property type="entry name" value="Cytochrom_B561"/>
    <property type="match status" value="1"/>
</dbReference>
<evidence type="ECO:0000256" key="12">
    <source>
        <dbReference type="ARBA" id="ARBA00051575"/>
    </source>
</evidence>
<dbReference type="OMA" id="TPNGIDM"/>
<reference evidence="15 17" key="2">
    <citation type="journal article" date="2014" name="BMC Genomics">
        <title>An improved genome release (version Mt4.0) for the model legume Medicago truncatula.</title>
        <authorList>
            <person name="Tang H."/>
            <person name="Krishnakumar V."/>
            <person name="Bidwell S."/>
            <person name="Rosen B."/>
            <person name="Chan A."/>
            <person name="Zhou S."/>
            <person name="Gentzbittel L."/>
            <person name="Childs K.L."/>
            <person name="Yandell M."/>
            <person name="Gundlach H."/>
            <person name="Mayer K.F."/>
            <person name="Schwartz D.C."/>
            <person name="Town C.D."/>
        </authorList>
    </citation>
    <scope>GENOME REANNOTATION</scope>
    <source>
        <strain evidence="16 17">cv. Jemalong A17</strain>
    </source>
</reference>
<keyword evidence="5 13" id="KW-0812">Transmembrane</keyword>
<organism evidence="15 17">
    <name type="scientific">Medicago truncatula</name>
    <name type="common">Barrel medic</name>
    <name type="synonym">Medicago tribuloides</name>
    <dbReference type="NCBI Taxonomy" id="3880"/>
    <lineage>
        <taxon>Eukaryota</taxon>
        <taxon>Viridiplantae</taxon>
        <taxon>Streptophyta</taxon>
        <taxon>Embryophyta</taxon>
        <taxon>Tracheophyta</taxon>
        <taxon>Spermatophyta</taxon>
        <taxon>Magnoliopsida</taxon>
        <taxon>eudicotyledons</taxon>
        <taxon>Gunneridae</taxon>
        <taxon>Pentapetalae</taxon>
        <taxon>rosids</taxon>
        <taxon>fabids</taxon>
        <taxon>Fabales</taxon>
        <taxon>Fabaceae</taxon>
        <taxon>Papilionoideae</taxon>
        <taxon>50 kb inversion clade</taxon>
        <taxon>NPAAA clade</taxon>
        <taxon>Hologalegina</taxon>
        <taxon>IRL clade</taxon>
        <taxon>Trifolieae</taxon>
        <taxon>Medicago</taxon>
    </lineage>
</organism>
<evidence type="ECO:0000256" key="11">
    <source>
        <dbReference type="ARBA" id="ARBA00024225"/>
    </source>
</evidence>
<comment type="catalytic activity">
    <reaction evidence="12">
        <text>Fe(3+)(out) + L-ascorbate(in) = monodehydro-L-ascorbate radical(in) + Fe(2+)(out) + H(+)</text>
        <dbReference type="Rhea" id="RHEA:30403"/>
        <dbReference type="ChEBI" id="CHEBI:15378"/>
        <dbReference type="ChEBI" id="CHEBI:29033"/>
        <dbReference type="ChEBI" id="CHEBI:29034"/>
        <dbReference type="ChEBI" id="CHEBI:38290"/>
        <dbReference type="ChEBI" id="CHEBI:59513"/>
        <dbReference type="EC" id="7.2.1.3"/>
    </reaction>
</comment>
<dbReference type="SMART" id="SM00665">
    <property type="entry name" value="B561"/>
    <property type="match status" value="1"/>
</dbReference>
<dbReference type="CDD" id="cd08766">
    <property type="entry name" value="Cyt_b561_ACYB-1_like"/>
    <property type="match status" value="1"/>
</dbReference>
<dbReference type="GO" id="GO:0140571">
    <property type="term" value="F:transmembrane ascorbate ferrireductase activity"/>
    <property type="evidence" value="ECO:0007669"/>
    <property type="project" value="UniProtKB-EC"/>
</dbReference>
<keyword evidence="10 13" id="KW-0472">Membrane</keyword>
<evidence type="ECO:0000313" key="15">
    <source>
        <dbReference type="EMBL" id="AES97365.1"/>
    </source>
</evidence>
<dbReference type="GO" id="GO:0046872">
    <property type="term" value="F:metal ion binding"/>
    <property type="evidence" value="ECO:0007669"/>
    <property type="project" value="UniProtKB-KW"/>
</dbReference>
<dbReference type="GO" id="GO:0016020">
    <property type="term" value="C:membrane"/>
    <property type="evidence" value="ECO:0007669"/>
    <property type="project" value="UniProtKB-SubCell"/>
</dbReference>
<comment type="cofactor">
    <cofactor evidence="1">
        <name>heme b</name>
        <dbReference type="ChEBI" id="CHEBI:60344"/>
    </cofactor>
</comment>
<dbReference type="InterPro" id="IPR043205">
    <property type="entry name" value="CYB561/CYBRD1-like"/>
</dbReference>
<keyword evidence="6" id="KW-0479">Metal-binding</keyword>
<dbReference type="Proteomes" id="UP000002051">
    <property type="component" value="Chromosome 5"/>
</dbReference>
<keyword evidence="9" id="KW-0408">Iron</keyword>
<feature type="transmembrane region" description="Helical" evidence="13">
    <location>
        <begin position="153"/>
        <end position="173"/>
    </location>
</feature>
<dbReference type="FunFam" id="1.20.120.1770:FF:000001">
    <property type="entry name" value="Cytochrome b reductase 1"/>
    <property type="match status" value="1"/>
</dbReference>
<keyword evidence="7" id="KW-0249">Electron transport</keyword>
<keyword evidence="8 13" id="KW-1133">Transmembrane helix</keyword>
<gene>
    <name evidence="16" type="primary">11428735</name>
    <name evidence="15" type="ordered locus">MTR_5g053250</name>
</gene>
<dbReference type="PANTHER" id="PTHR10106">
    <property type="entry name" value="CYTOCHROME B561-RELATED"/>
    <property type="match status" value="1"/>
</dbReference>
<dbReference type="PaxDb" id="3880-AES97365"/>
<keyword evidence="17" id="KW-1185">Reference proteome</keyword>
<protein>
    <recommendedName>
        <fullName evidence="11">ascorbate ferrireductase (transmembrane)</fullName>
        <ecNumber evidence="11">7.2.1.3</ecNumber>
    </recommendedName>
</protein>
<dbReference type="PROSITE" id="PS50939">
    <property type="entry name" value="CYTOCHROME_B561"/>
    <property type="match status" value="1"/>
</dbReference>
<dbReference type="InterPro" id="IPR006593">
    <property type="entry name" value="Cyt_b561/ferric_Rdtase_TM"/>
</dbReference>
<evidence type="ECO:0000259" key="14">
    <source>
        <dbReference type="PROSITE" id="PS50939"/>
    </source>
</evidence>
<sequence>MATATVFPSLLPLLFLARVCGLSVAFLVLFWALTFKSSFLNTSNSLPQQDLIYAVLHPVLMVIGFILLSGEGILYIMKSSHYWSTCVCLIILLNECCAAILVHRWLPGSRGLKKSVHLCLQGVALASGIFGIWTKFQVNDGIVANFYSLHSWMGLICVSLFGAQWLIGFLNFWHRGEIRTVRIKILPWHVFLGLYTYALAVATAETGLLEKLTFLQTQRNVSKHSTESMVVNSLGLGLALLSGFVILAAVSPKYQILQSKLLYSDSRCLAS</sequence>
<feature type="domain" description="Cytochrome b561" evidence="14">
    <location>
        <begin position="16"/>
        <end position="250"/>
    </location>
</feature>
<evidence type="ECO:0000256" key="13">
    <source>
        <dbReference type="SAM" id="Phobius"/>
    </source>
</evidence>
<reference evidence="15 17" key="1">
    <citation type="journal article" date="2011" name="Nature">
        <title>The Medicago genome provides insight into the evolution of rhizobial symbioses.</title>
        <authorList>
            <person name="Young N.D."/>
            <person name="Debelle F."/>
            <person name="Oldroyd G.E."/>
            <person name="Geurts R."/>
            <person name="Cannon S.B."/>
            <person name="Udvardi M.K."/>
            <person name="Benedito V.A."/>
            <person name="Mayer K.F."/>
            <person name="Gouzy J."/>
            <person name="Schoof H."/>
            <person name="Van de Peer Y."/>
            <person name="Proost S."/>
            <person name="Cook D.R."/>
            <person name="Meyers B.C."/>
            <person name="Spannagl M."/>
            <person name="Cheung F."/>
            <person name="De Mita S."/>
            <person name="Krishnakumar V."/>
            <person name="Gundlach H."/>
            <person name="Zhou S."/>
            <person name="Mudge J."/>
            <person name="Bharti A.K."/>
            <person name="Murray J.D."/>
            <person name="Naoumkina M.A."/>
            <person name="Rosen B."/>
            <person name="Silverstein K.A."/>
            <person name="Tang H."/>
            <person name="Rombauts S."/>
            <person name="Zhao P.X."/>
            <person name="Zhou P."/>
            <person name="Barbe V."/>
            <person name="Bardou P."/>
            <person name="Bechner M."/>
            <person name="Bellec A."/>
            <person name="Berger A."/>
            <person name="Berges H."/>
            <person name="Bidwell S."/>
            <person name="Bisseling T."/>
            <person name="Choisne N."/>
            <person name="Couloux A."/>
            <person name="Denny R."/>
            <person name="Deshpande S."/>
            <person name="Dai X."/>
            <person name="Doyle J.J."/>
            <person name="Dudez A.M."/>
            <person name="Farmer A.D."/>
            <person name="Fouteau S."/>
            <person name="Franken C."/>
            <person name="Gibelin C."/>
            <person name="Gish J."/>
            <person name="Goldstein S."/>
            <person name="Gonzalez A.J."/>
            <person name="Green P.J."/>
            <person name="Hallab A."/>
            <person name="Hartog M."/>
            <person name="Hua A."/>
            <person name="Humphray S.J."/>
            <person name="Jeong D.H."/>
            <person name="Jing Y."/>
            <person name="Jocker A."/>
            <person name="Kenton S.M."/>
            <person name="Kim D.J."/>
            <person name="Klee K."/>
            <person name="Lai H."/>
            <person name="Lang C."/>
            <person name="Lin S."/>
            <person name="Macmil S.L."/>
            <person name="Magdelenat G."/>
            <person name="Matthews L."/>
            <person name="McCorrison J."/>
            <person name="Monaghan E.L."/>
            <person name="Mun J.H."/>
            <person name="Najar F.Z."/>
            <person name="Nicholson C."/>
            <person name="Noirot C."/>
            <person name="O'Bleness M."/>
            <person name="Paule C.R."/>
            <person name="Poulain J."/>
            <person name="Prion F."/>
            <person name="Qin B."/>
            <person name="Qu C."/>
            <person name="Retzel E.F."/>
            <person name="Riddle C."/>
            <person name="Sallet E."/>
            <person name="Samain S."/>
            <person name="Samson N."/>
            <person name="Sanders I."/>
            <person name="Saurat O."/>
            <person name="Scarpelli C."/>
            <person name="Schiex T."/>
            <person name="Segurens B."/>
            <person name="Severin A.J."/>
            <person name="Sherrier D.J."/>
            <person name="Shi R."/>
            <person name="Sims S."/>
            <person name="Singer S.R."/>
            <person name="Sinharoy S."/>
            <person name="Sterck L."/>
            <person name="Viollet A."/>
            <person name="Wang B.B."/>
            <person name="Wang K."/>
            <person name="Wang M."/>
            <person name="Wang X."/>
            <person name="Warfsmann J."/>
            <person name="Weissenbach J."/>
            <person name="White D.D."/>
            <person name="White J.D."/>
            <person name="Wiley G.B."/>
            <person name="Wincker P."/>
            <person name="Xing Y."/>
            <person name="Yang L."/>
            <person name="Yao Z."/>
            <person name="Ying F."/>
            <person name="Zhai J."/>
            <person name="Zhou L."/>
            <person name="Zuber A."/>
            <person name="Denarie J."/>
            <person name="Dixon R.A."/>
            <person name="May G.D."/>
            <person name="Schwartz D.C."/>
            <person name="Rogers J."/>
            <person name="Quetier F."/>
            <person name="Town C.D."/>
            <person name="Roe B.A."/>
        </authorList>
    </citation>
    <scope>NUCLEOTIDE SEQUENCE [LARGE SCALE GENOMIC DNA]</scope>
    <source>
        <strain evidence="15">A17</strain>
        <strain evidence="16 17">cv. Jemalong A17</strain>
    </source>
</reference>
<keyword evidence="4" id="KW-0349">Heme</keyword>
<evidence type="ECO:0000256" key="3">
    <source>
        <dbReference type="ARBA" id="ARBA00022448"/>
    </source>
</evidence>
<evidence type="ECO:0000256" key="10">
    <source>
        <dbReference type="ARBA" id="ARBA00023136"/>
    </source>
</evidence>
<dbReference type="AlphaFoldDB" id="G7JX22"/>
<feature type="transmembrane region" description="Helical" evidence="13">
    <location>
        <begin position="185"/>
        <end position="209"/>
    </location>
</feature>
<dbReference type="EnsemblPlants" id="AES97365">
    <property type="protein sequence ID" value="AES97365"/>
    <property type="gene ID" value="MTR_5g053250"/>
</dbReference>
<evidence type="ECO:0000256" key="4">
    <source>
        <dbReference type="ARBA" id="ARBA00022617"/>
    </source>
</evidence>
<accession>G7JX22</accession>
<feature type="transmembrane region" description="Helical" evidence="13">
    <location>
        <begin position="54"/>
        <end position="76"/>
    </location>
</feature>
<proteinExistence type="predicted"/>
<evidence type="ECO:0000256" key="1">
    <source>
        <dbReference type="ARBA" id="ARBA00001970"/>
    </source>
</evidence>
<dbReference type="STRING" id="3880.G7JX22"/>
<evidence type="ECO:0000256" key="2">
    <source>
        <dbReference type="ARBA" id="ARBA00004141"/>
    </source>
</evidence>
<dbReference type="ExpressionAtlas" id="G7JX22">
    <property type="expression patterns" value="differential"/>
</dbReference>
<dbReference type="eggNOG" id="KOG1619">
    <property type="taxonomic scope" value="Eukaryota"/>
</dbReference>
<name>G7JX22_MEDTR</name>
<reference evidence="16" key="3">
    <citation type="submission" date="2015-04" db="UniProtKB">
        <authorList>
            <consortium name="EnsemblPlants"/>
        </authorList>
    </citation>
    <scope>IDENTIFICATION</scope>
    <source>
        <strain evidence="16">cv. Jemalong A17</strain>
    </source>
</reference>
<feature type="transmembrane region" description="Helical" evidence="13">
    <location>
        <begin position="115"/>
        <end position="133"/>
    </location>
</feature>
<dbReference type="EMBL" id="CM001221">
    <property type="protein sequence ID" value="AES97365.1"/>
    <property type="molecule type" value="Genomic_DNA"/>
</dbReference>
<dbReference type="Gene3D" id="1.20.120.1770">
    <property type="match status" value="1"/>
</dbReference>
<evidence type="ECO:0000256" key="8">
    <source>
        <dbReference type="ARBA" id="ARBA00022989"/>
    </source>
</evidence>
<evidence type="ECO:0000256" key="7">
    <source>
        <dbReference type="ARBA" id="ARBA00022982"/>
    </source>
</evidence>
<dbReference type="EC" id="7.2.1.3" evidence="11"/>
<feature type="transmembrane region" description="Helical" evidence="13">
    <location>
        <begin position="12"/>
        <end position="33"/>
    </location>
</feature>
<evidence type="ECO:0000256" key="5">
    <source>
        <dbReference type="ARBA" id="ARBA00022692"/>
    </source>
</evidence>
<keyword evidence="3" id="KW-0813">Transport</keyword>
<comment type="subcellular location">
    <subcellularLocation>
        <location evidence="2">Membrane</location>
        <topology evidence="2">Multi-pass membrane protein</topology>
    </subcellularLocation>
</comment>
<feature type="transmembrane region" description="Helical" evidence="13">
    <location>
        <begin position="229"/>
        <end position="250"/>
    </location>
</feature>
<evidence type="ECO:0000256" key="9">
    <source>
        <dbReference type="ARBA" id="ARBA00023004"/>
    </source>
</evidence>
<dbReference type="OrthoDB" id="907479at2759"/>
<dbReference type="GO" id="GO:0016491">
    <property type="term" value="F:oxidoreductase activity"/>
    <property type="evidence" value="ECO:0000318"/>
    <property type="project" value="GO_Central"/>
</dbReference>
<evidence type="ECO:0000313" key="16">
    <source>
        <dbReference type="EnsemblPlants" id="AES97365"/>
    </source>
</evidence>